<dbReference type="InterPro" id="IPR027417">
    <property type="entry name" value="P-loop_NTPase"/>
</dbReference>
<comment type="caution">
    <text evidence="4">The sequence shown here is derived from an EMBL/GenBank/DDBJ whole genome shotgun (WGS) entry which is preliminary data.</text>
</comment>
<feature type="domain" description="ABC transporter" evidence="3">
    <location>
        <begin position="5"/>
        <end position="236"/>
    </location>
</feature>
<reference evidence="4 5" key="1">
    <citation type="submission" date="2024-11" db="EMBL/GenBank/DDBJ databases">
        <authorList>
            <person name="Heng Y.C."/>
            <person name="Lim A.C.H."/>
            <person name="Lee J.K.Y."/>
            <person name="Kittelmann S."/>
        </authorList>
    </citation>
    <scope>NUCLEOTIDE SEQUENCE [LARGE SCALE GENOMIC DNA]</scope>
    <source>
        <strain evidence="4 5">WILCCON 0114</strain>
    </source>
</reference>
<dbReference type="Gene3D" id="3.40.50.300">
    <property type="entry name" value="P-loop containing nucleotide triphosphate hydrolases"/>
    <property type="match status" value="1"/>
</dbReference>
<dbReference type="SUPFAM" id="SSF52540">
    <property type="entry name" value="P-loop containing nucleoside triphosphate hydrolases"/>
    <property type="match status" value="1"/>
</dbReference>
<organism evidence="4 5">
    <name type="scientific">Clostridium neuense</name>
    <dbReference type="NCBI Taxonomy" id="1728934"/>
    <lineage>
        <taxon>Bacteria</taxon>
        <taxon>Bacillati</taxon>
        <taxon>Bacillota</taxon>
        <taxon>Clostridia</taxon>
        <taxon>Eubacteriales</taxon>
        <taxon>Clostridiaceae</taxon>
        <taxon>Clostridium</taxon>
    </lineage>
</organism>
<name>A0ABW8TK87_9CLOT</name>
<protein>
    <submittedName>
        <fullName evidence="4">ABC transporter ATP-binding protein</fullName>
    </submittedName>
</protein>
<dbReference type="PANTHER" id="PTHR43582">
    <property type="entry name" value="LINEARMYCIN RESISTANCE ATP-BINDING PROTEIN LNRL"/>
    <property type="match status" value="1"/>
</dbReference>
<dbReference type="Pfam" id="PF00005">
    <property type="entry name" value="ABC_tran"/>
    <property type="match status" value="1"/>
</dbReference>
<dbReference type="PANTHER" id="PTHR43582:SF2">
    <property type="entry name" value="LINEARMYCIN RESISTANCE ATP-BINDING PROTEIN LNRL"/>
    <property type="match status" value="1"/>
</dbReference>
<evidence type="ECO:0000259" key="3">
    <source>
        <dbReference type="PROSITE" id="PS50893"/>
    </source>
</evidence>
<dbReference type="PROSITE" id="PS50893">
    <property type="entry name" value="ABC_TRANSPORTER_2"/>
    <property type="match status" value="1"/>
</dbReference>
<dbReference type="Proteomes" id="UP001623592">
    <property type="component" value="Unassembled WGS sequence"/>
</dbReference>
<dbReference type="InterPro" id="IPR017871">
    <property type="entry name" value="ABC_transporter-like_CS"/>
</dbReference>
<dbReference type="GO" id="GO:0005524">
    <property type="term" value="F:ATP binding"/>
    <property type="evidence" value="ECO:0007669"/>
    <property type="project" value="UniProtKB-KW"/>
</dbReference>
<gene>
    <name evidence="4" type="ORF">ACJDT4_18805</name>
</gene>
<dbReference type="InterPro" id="IPR003593">
    <property type="entry name" value="AAA+_ATPase"/>
</dbReference>
<dbReference type="InterPro" id="IPR003439">
    <property type="entry name" value="ABC_transporter-like_ATP-bd"/>
</dbReference>
<keyword evidence="2 4" id="KW-0067">ATP-binding</keyword>
<accession>A0ABW8TK87</accession>
<sequence length="313" mass="35281">MNNEVKVDNITKRFNDKLILDNISFHVKSGDIFGLIGPNGAGKSTLINIMSGIIKPNSGDVKLGGYSILNDIVEAKNMIGLVPQELAIMDAFSAYDNLMYFGAYYGLSGKLLKDRINMALSVTGLTERKRDKVKKFSGGMKRRLNLAVAIMHKPKILIMDEPTVGVDPQSRNCIFEFIRRINKEDGTTIIYTSHYMEEVETLCNNIFILDLGNEVAYGSKSEIKAMASVHGTIRLKVSDFNDQLLLRLKELSGIKDVFFENEEIKIFMDESKFKIEELLLLFSKENKKIKSFNLEEASLEEVFLAITGKNLRD</sequence>
<keyword evidence="5" id="KW-1185">Reference proteome</keyword>
<evidence type="ECO:0000256" key="1">
    <source>
        <dbReference type="ARBA" id="ARBA00022741"/>
    </source>
</evidence>
<evidence type="ECO:0000256" key="2">
    <source>
        <dbReference type="ARBA" id="ARBA00022840"/>
    </source>
</evidence>
<proteinExistence type="predicted"/>
<dbReference type="EMBL" id="JBJIAA010000017">
    <property type="protein sequence ID" value="MFL0252465.1"/>
    <property type="molecule type" value="Genomic_DNA"/>
</dbReference>
<dbReference type="SMART" id="SM00382">
    <property type="entry name" value="AAA"/>
    <property type="match status" value="1"/>
</dbReference>
<evidence type="ECO:0000313" key="4">
    <source>
        <dbReference type="EMBL" id="MFL0252465.1"/>
    </source>
</evidence>
<dbReference type="RefSeq" id="WP_406789121.1">
    <property type="nucleotide sequence ID" value="NZ_JBJIAA010000017.1"/>
</dbReference>
<dbReference type="PROSITE" id="PS00211">
    <property type="entry name" value="ABC_TRANSPORTER_1"/>
    <property type="match status" value="1"/>
</dbReference>
<keyword evidence="1" id="KW-0547">Nucleotide-binding</keyword>
<evidence type="ECO:0000313" key="5">
    <source>
        <dbReference type="Proteomes" id="UP001623592"/>
    </source>
</evidence>